<dbReference type="EMBL" id="JANPWB010000007">
    <property type="protein sequence ID" value="KAJ1170917.1"/>
    <property type="molecule type" value="Genomic_DNA"/>
</dbReference>
<sequence length="80" mass="8854">MTLAALGKSEEEEEGQRAAGPQRQTHVAVSYEGTAPPARPAVRIEVFRVLVLEEKVDRWEIDNCATVTQPFALLLVHQQA</sequence>
<evidence type="ECO:0000313" key="3">
    <source>
        <dbReference type="Proteomes" id="UP001066276"/>
    </source>
</evidence>
<gene>
    <name evidence="2" type="ORF">NDU88_002788</name>
</gene>
<dbReference type="AlphaFoldDB" id="A0AAV7T2Z1"/>
<protein>
    <submittedName>
        <fullName evidence="2">Uncharacterized protein</fullName>
    </submittedName>
</protein>
<name>A0AAV7T2Z1_PLEWA</name>
<accession>A0AAV7T2Z1</accession>
<comment type="caution">
    <text evidence="2">The sequence shown here is derived from an EMBL/GenBank/DDBJ whole genome shotgun (WGS) entry which is preliminary data.</text>
</comment>
<keyword evidence="3" id="KW-1185">Reference proteome</keyword>
<evidence type="ECO:0000313" key="2">
    <source>
        <dbReference type="EMBL" id="KAJ1170917.1"/>
    </source>
</evidence>
<reference evidence="2" key="1">
    <citation type="journal article" date="2022" name="bioRxiv">
        <title>Sequencing and chromosome-scale assembly of the giantPleurodeles waltlgenome.</title>
        <authorList>
            <person name="Brown T."/>
            <person name="Elewa A."/>
            <person name="Iarovenko S."/>
            <person name="Subramanian E."/>
            <person name="Araus A.J."/>
            <person name="Petzold A."/>
            <person name="Susuki M."/>
            <person name="Suzuki K.-i.T."/>
            <person name="Hayashi T."/>
            <person name="Toyoda A."/>
            <person name="Oliveira C."/>
            <person name="Osipova E."/>
            <person name="Leigh N.D."/>
            <person name="Simon A."/>
            <person name="Yun M.H."/>
        </authorList>
    </citation>
    <scope>NUCLEOTIDE SEQUENCE</scope>
    <source>
        <strain evidence="2">20211129_DDA</strain>
        <tissue evidence="2">Liver</tissue>
    </source>
</reference>
<evidence type="ECO:0000256" key="1">
    <source>
        <dbReference type="SAM" id="MobiDB-lite"/>
    </source>
</evidence>
<dbReference type="Proteomes" id="UP001066276">
    <property type="component" value="Chromosome 4_1"/>
</dbReference>
<feature type="region of interest" description="Disordered" evidence="1">
    <location>
        <begin position="1"/>
        <end position="26"/>
    </location>
</feature>
<proteinExistence type="predicted"/>
<organism evidence="2 3">
    <name type="scientific">Pleurodeles waltl</name>
    <name type="common">Iberian ribbed newt</name>
    <dbReference type="NCBI Taxonomy" id="8319"/>
    <lineage>
        <taxon>Eukaryota</taxon>
        <taxon>Metazoa</taxon>
        <taxon>Chordata</taxon>
        <taxon>Craniata</taxon>
        <taxon>Vertebrata</taxon>
        <taxon>Euteleostomi</taxon>
        <taxon>Amphibia</taxon>
        <taxon>Batrachia</taxon>
        <taxon>Caudata</taxon>
        <taxon>Salamandroidea</taxon>
        <taxon>Salamandridae</taxon>
        <taxon>Pleurodelinae</taxon>
        <taxon>Pleurodeles</taxon>
    </lineage>
</organism>